<gene>
    <name evidence="2" type="ORF">DQQ10_05995</name>
</gene>
<keyword evidence="1" id="KW-0732">Signal</keyword>
<dbReference type="Proteomes" id="UP000251889">
    <property type="component" value="Unassembled WGS sequence"/>
</dbReference>
<comment type="caution">
    <text evidence="2">The sequence shown here is derived from an EMBL/GenBank/DDBJ whole genome shotgun (WGS) entry which is preliminary data.</text>
</comment>
<dbReference type="OrthoDB" id="9796770at2"/>
<sequence length="119" mass="13415">MYKNLTLLFLVIALSGHVAVGQSKKENLVRDQSSFMEWFIAPGVDWQGGPKLYVRTLGYGSDTVVLLHGGWGGEHHTLLDAVRGLEDKFLFVLYDQRGSLRSPFPDSLISFEHHIEDLE</sequence>
<proteinExistence type="predicted"/>
<dbReference type="EMBL" id="QMFY01000002">
    <property type="protein sequence ID" value="RAW02102.1"/>
    <property type="molecule type" value="Genomic_DNA"/>
</dbReference>
<feature type="signal peptide" evidence="1">
    <location>
        <begin position="1"/>
        <end position="18"/>
    </location>
</feature>
<dbReference type="SUPFAM" id="SSF53474">
    <property type="entry name" value="alpha/beta-Hydrolases"/>
    <property type="match status" value="1"/>
</dbReference>
<organism evidence="2 3">
    <name type="scientific">Pseudochryseolinea flava</name>
    <dbReference type="NCBI Taxonomy" id="2059302"/>
    <lineage>
        <taxon>Bacteria</taxon>
        <taxon>Pseudomonadati</taxon>
        <taxon>Bacteroidota</taxon>
        <taxon>Cytophagia</taxon>
        <taxon>Cytophagales</taxon>
        <taxon>Fulvivirgaceae</taxon>
        <taxon>Pseudochryseolinea</taxon>
    </lineage>
</organism>
<evidence type="ECO:0008006" key="4">
    <source>
        <dbReference type="Google" id="ProtNLM"/>
    </source>
</evidence>
<feature type="chain" id="PRO_5016693590" description="AB hydrolase-1 domain-containing protein" evidence="1">
    <location>
        <begin position="19"/>
        <end position="119"/>
    </location>
</feature>
<accession>A0A364Y5J1</accession>
<evidence type="ECO:0000256" key="1">
    <source>
        <dbReference type="SAM" id="SignalP"/>
    </source>
</evidence>
<dbReference type="Gene3D" id="3.40.50.1820">
    <property type="entry name" value="alpha/beta hydrolase"/>
    <property type="match status" value="1"/>
</dbReference>
<dbReference type="InterPro" id="IPR029058">
    <property type="entry name" value="AB_hydrolase_fold"/>
</dbReference>
<protein>
    <recommendedName>
        <fullName evidence="4">AB hydrolase-1 domain-containing protein</fullName>
    </recommendedName>
</protein>
<dbReference type="RefSeq" id="WP_112745925.1">
    <property type="nucleotide sequence ID" value="NZ_QMFY01000002.1"/>
</dbReference>
<evidence type="ECO:0000313" key="2">
    <source>
        <dbReference type="EMBL" id="RAW02102.1"/>
    </source>
</evidence>
<evidence type="ECO:0000313" key="3">
    <source>
        <dbReference type="Proteomes" id="UP000251889"/>
    </source>
</evidence>
<reference evidence="2 3" key="1">
    <citation type="submission" date="2018-06" db="EMBL/GenBank/DDBJ databases">
        <title>Chryseolinea flavus sp. nov., a member of the phylum Bacteroidetes isolated from soil.</title>
        <authorList>
            <person name="Li Y."/>
            <person name="Wang J."/>
        </authorList>
    </citation>
    <scope>NUCLEOTIDE SEQUENCE [LARGE SCALE GENOMIC DNA]</scope>
    <source>
        <strain evidence="2 3">SDU1-6</strain>
    </source>
</reference>
<name>A0A364Y5J1_9BACT</name>
<dbReference type="AlphaFoldDB" id="A0A364Y5J1"/>
<keyword evidence="3" id="KW-1185">Reference proteome</keyword>